<dbReference type="STRING" id="947013.SAMN04488109_5609"/>
<accession>A0A1M5WDS4</accession>
<dbReference type="AlphaFoldDB" id="A0A1M5WDS4"/>
<evidence type="ECO:0000313" key="1">
    <source>
        <dbReference type="EMBL" id="SHH85610.1"/>
    </source>
</evidence>
<organism evidence="1 2">
    <name type="scientific">Chryseolinea serpens</name>
    <dbReference type="NCBI Taxonomy" id="947013"/>
    <lineage>
        <taxon>Bacteria</taxon>
        <taxon>Pseudomonadati</taxon>
        <taxon>Bacteroidota</taxon>
        <taxon>Cytophagia</taxon>
        <taxon>Cytophagales</taxon>
        <taxon>Fulvivirgaceae</taxon>
        <taxon>Chryseolinea</taxon>
    </lineage>
</organism>
<dbReference type="RefSeq" id="WP_073141342.1">
    <property type="nucleotide sequence ID" value="NZ_FQWQ01000005.1"/>
</dbReference>
<proteinExistence type="predicted"/>
<name>A0A1M5WDS4_9BACT</name>
<dbReference type="OrthoDB" id="1493760at2"/>
<protein>
    <submittedName>
        <fullName evidence="1">Uncharacterized protein</fullName>
    </submittedName>
</protein>
<dbReference type="Proteomes" id="UP000184212">
    <property type="component" value="Unassembled WGS sequence"/>
</dbReference>
<gene>
    <name evidence="1" type="ORF">SAMN04488109_5609</name>
</gene>
<dbReference type="EMBL" id="FQWQ01000005">
    <property type="protein sequence ID" value="SHH85610.1"/>
    <property type="molecule type" value="Genomic_DNA"/>
</dbReference>
<evidence type="ECO:0000313" key="2">
    <source>
        <dbReference type="Proteomes" id="UP000184212"/>
    </source>
</evidence>
<keyword evidence="2" id="KW-1185">Reference proteome</keyword>
<reference evidence="1 2" key="1">
    <citation type="submission" date="2016-11" db="EMBL/GenBank/DDBJ databases">
        <authorList>
            <person name="Jaros S."/>
            <person name="Januszkiewicz K."/>
            <person name="Wedrychowicz H."/>
        </authorList>
    </citation>
    <scope>NUCLEOTIDE SEQUENCE [LARGE SCALE GENOMIC DNA]</scope>
    <source>
        <strain evidence="1 2">DSM 24574</strain>
    </source>
</reference>
<sequence>MSDFILKFWPKSEVKEVKTEKLKSELNSSKIIGEPTEFWGKPAFKPGQLIHEYLEPQLDRSNSYFDTISIVVSDMDYGVLQGEEDFEFIDRMNVISIKGGEGGFDKWDKMCDKLKSITGDEYEGGWELL</sequence>